<feature type="transmembrane region" description="Helical" evidence="6">
    <location>
        <begin position="47"/>
        <end position="66"/>
    </location>
</feature>
<dbReference type="GO" id="GO:0022857">
    <property type="term" value="F:transmembrane transporter activity"/>
    <property type="evidence" value="ECO:0007669"/>
    <property type="project" value="InterPro"/>
</dbReference>
<keyword evidence="2" id="KW-1003">Cell membrane</keyword>
<keyword evidence="4 6" id="KW-1133">Transmembrane helix</keyword>
<feature type="transmembrane region" description="Helical" evidence="6">
    <location>
        <begin position="268"/>
        <end position="288"/>
    </location>
</feature>
<evidence type="ECO:0000256" key="1">
    <source>
        <dbReference type="ARBA" id="ARBA00004651"/>
    </source>
</evidence>
<comment type="caution">
    <text evidence="7">The sequence shown here is derived from an EMBL/GenBank/DDBJ whole genome shotgun (WGS) entry which is preliminary data.</text>
</comment>
<evidence type="ECO:0008006" key="8">
    <source>
        <dbReference type="Google" id="ProtNLM"/>
    </source>
</evidence>
<organism evidence="7">
    <name type="scientific">marine sediment metagenome</name>
    <dbReference type="NCBI Taxonomy" id="412755"/>
    <lineage>
        <taxon>unclassified sequences</taxon>
        <taxon>metagenomes</taxon>
        <taxon>ecological metagenomes</taxon>
    </lineage>
</organism>
<evidence type="ECO:0000256" key="5">
    <source>
        <dbReference type="ARBA" id="ARBA00023136"/>
    </source>
</evidence>
<dbReference type="EMBL" id="LAZR01045443">
    <property type="protein sequence ID" value="KKK98860.1"/>
    <property type="molecule type" value="Genomic_DNA"/>
</dbReference>
<name>A0A0F9AKR7_9ZZZZ</name>
<feature type="transmembrane region" description="Helical" evidence="6">
    <location>
        <begin position="14"/>
        <end position="35"/>
    </location>
</feature>
<dbReference type="AlphaFoldDB" id="A0A0F9AKR7"/>
<feature type="transmembrane region" description="Helical" evidence="6">
    <location>
        <begin position="294"/>
        <end position="314"/>
    </location>
</feature>
<evidence type="ECO:0000256" key="2">
    <source>
        <dbReference type="ARBA" id="ARBA00022475"/>
    </source>
</evidence>
<feature type="transmembrane region" description="Helical" evidence="6">
    <location>
        <begin position="236"/>
        <end position="256"/>
    </location>
</feature>
<reference evidence="7" key="1">
    <citation type="journal article" date="2015" name="Nature">
        <title>Complex archaea that bridge the gap between prokaryotes and eukaryotes.</title>
        <authorList>
            <person name="Spang A."/>
            <person name="Saw J.H."/>
            <person name="Jorgensen S.L."/>
            <person name="Zaremba-Niedzwiedzka K."/>
            <person name="Martijn J."/>
            <person name="Lind A.E."/>
            <person name="van Eijk R."/>
            <person name="Schleper C."/>
            <person name="Guy L."/>
            <person name="Ettema T.J."/>
        </authorList>
    </citation>
    <scope>NUCLEOTIDE SEQUENCE</scope>
</reference>
<keyword evidence="3 6" id="KW-0812">Transmembrane</keyword>
<dbReference type="PANTHER" id="PTHR32196">
    <property type="entry name" value="ABC TRANSPORTER PERMEASE PROTEIN YPHD-RELATED-RELATED"/>
    <property type="match status" value="1"/>
</dbReference>
<evidence type="ECO:0000256" key="4">
    <source>
        <dbReference type="ARBA" id="ARBA00022989"/>
    </source>
</evidence>
<sequence length="324" mass="34625">MKKLLTQVIRSKEITVLILIIILILILSFGSDVFLNITNFESMQASIAPNAIIAVGMMILLISGVFDLSVGSVMGVTGAIVSLLMAAGLGVIPSIVAGLCVGLGFGFFNGFLVAFGGVNPLIATIGTLYIGRGLMRAIMRGELRHGIPIKHESFLILGQGKTFGVYNMFWIMLVIIILAQFLIVRTYRGRQLFYVGGNYEASRLVGIKVKRVRMLTFGLSGLLAAAAGILSTSRFGISSLYLGVNVHLQVIISCLIGGASISGGQGSIIGALLGVIFLTLIVSAFNILEIGMSWQNIIVGIILIFIVSVDAYLVTRRRRTLGEI</sequence>
<proteinExistence type="predicted"/>
<feature type="transmembrane region" description="Helical" evidence="6">
    <location>
        <begin position="212"/>
        <end position="230"/>
    </location>
</feature>
<evidence type="ECO:0000313" key="7">
    <source>
        <dbReference type="EMBL" id="KKK98860.1"/>
    </source>
</evidence>
<dbReference type="InterPro" id="IPR001851">
    <property type="entry name" value="ABC_transp_permease"/>
</dbReference>
<dbReference type="PANTHER" id="PTHR32196:SF72">
    <property type="entry name" value="RIBOSE IMPORT PERMEASE PROTEIN RBSC"/>
    <property type="match status" value="1"/>
</dbReference>
<dbReference type="Pfam" id="PF02653">
    <property type="entry name" value="BPD_transp_2"/>
    <property type="match status" value="1"/>
</dbReference>
<evidence type="ECO:0000256" key="6">
    <source>
        <dbReference type="SAM" id="Phobius"/>
    </source>
</evidence>
<dbReference type="GO" id="GO:0005886">
    <property type="term" value="C:plasma membrane"/>
    <property type="evidence" value="ECO:0007669"/>
    <property type="project" value="UniProtKB-SubCell"/>
</dbReference>
<keyword evidence="5 6" id="KW-0472">Membrane</keyword>
<feature type="transmembrane region" description="Helical" evidence="6">
    <location>
        <begin position="78"/>
        <end position="103"/>
    </location>
</feature>
<feature type="transmembrane region" description="Helical" evidence="6">
    <location>
        <begin position="163"/>
        <end position="184"/>
    </location>
</feature>
<gene>
    <name evidence="7" type="ORF">LCGC14_2638540</name>
</gene>
<feature type="transmembrane region" description="Helical" evidence="6">
    <location>
        <begin position="110"/>
        <end position="130"/>
    </location>
</feature>
<comment type="subcellular location">
    <subcellularLocation>
        <location evidence="1">Cell membrane</location>
        <topology evidence="1">Multi-pass membrane protein</topology>
    </subcellularLocation>
</comment>
<protein>
    <recommendedName>
        <fullName evidence="8">ABC transporter permease</fullName>
    </recommendedName>
</protein>
<dbReference type="CDD" id="cd06579">
    <property type="entry name" value="TM_PBP1_transp_AraH_like"/>
    <property type="match status" value="1"/>
</dbReference>
<accession>A0A0F9AKR7</accession>
<evidence type="ECO:0000256" key="3">
    <source>
        <dbReference type="ARBA" id="ARBA00022692"/>
    </source>
</evidence>